<dbReference type="EMBL" id="JGYD01000011">
    <property type="protein sequence ID" value="KSV18375.1"/>
    <property type="molecule type" value="Genomic_DNA"/>
</dbReference>
<dbReference type="eggNOG" id="COG3058">
    <property type="taxonomic scope" value="Bacteria"/>
</dbReference>
<name>A0A0V8M3L4_9CHLR</name>
<dbReference type="RefSeq" id="WP_058292315.1">
    <property type="nucleotide sequence ID" value="NZ_JGYD01000011.1"/>
</dbReference>
<dbReference type="CDD" id="cd16341">
    <property type="entry name" value="FdhE"/>
    <property type="match status" value="1"/>
</dbReference>
<dbReference type="GO" id="GO:0051604">
    <property type="term" value="P:protein maturation"/>
    <property type="evidence" value="ECO:0007669"/>
    <property type="project" value="TreeGrafter"/>
</dbReference>
<dbReference type="InterPro" id="IPR024064">
    <property type="entry name" value="FdhE-like_sf"/>
</dbReference>
<organism evidence="2 3">
    <name type="scientific">Dehalococcoides mccartyi</name>
    <dbReference type="NCBI Taxonomy" id="61435"/>
    <lineage>
        <taxon>Bacteria</taxon>
        <taxon>Bacillati</taxon>
        <taxon>Chloroflexota</taxon>
        <taxon>Dehalococcoidia</taxon>
        <taxon>Dehalococcoidales</taxon>
        <taxon>Dehalococcoidaceae</taxon>
        <taxon>Dehalococcoides</taxon>
    </lineage>
</organism>
<dbReference type="PANTHER" id="PTHR37689:SF1">
    <property type="entry name" value="PROTEIN FDHE"/>
    <property type="match status" value="1"/>
</dbReference>
<reference evidence="2 3" key="1">
    <citation type="journal article" date="2015" name="Sci. Rep.">
        <title>A comparative genomics and reductive dehalogenase gene transcription study of two chloroethene-respiring bacteria, Dehalococcoides mccartyi strains MB and 11a.</title>
        <authorList>
            <person name="Low A."/>
            <person name="Shen Z."/>
            <person name="Cheng D."/>
            <person name="Rogers M.J."/>
            <person name="Lee P.K."/>
            <person name="He J."/>
        </authorList>
    </citation>
    <scope>NUCLEOTIDE SEQUENCE [LARGE SCALE GENOMIC DNA]</scope>
    <source>
        <strain evidence="2 3">MB</strain>
    </source>
</reference>
<dbReference type="OrthoDB" id="9811074at2"/>
<dbReference type="SUPFAM" id="SSF144020">
    <property type="entry name" value="FdhE-like"/>
    <property type="match status" value="1"/>
</dbReference>
<dbReference type="GO" id="GO:0008199">
    <property type="term" value="F:ferric iron binding"/>
    <property type="evidence" value="ECO:0007669"/>
    <property type="project" value="TreeGrafter"/>
</dbReference>
<dbReference type="GO" id="GO:0005829">
    <property type="term" value="C:cytosol"/>
    <property type="evidence" value="ECO:0007669"/>
    <property type="project" value="TreeGrafter"/>
</dbReference>
<gene>
    <name evidence="2" type="ORF">DA01_02830</name>
</gene>
<dbReference type="Pfam" id="PF24859">
    <property type="entry name" value="FdhE_central"/>
    <property type="match status" value="1"/>
</dbReference>
<proteinExistence type="predicted"/>
<accession>A0A0V8M3L4</accession>
<comment type="caution">
    <text evidence="2">The sequence shown here is derived from an EMBL/GenBank/DDBJ whole genome shotgun (WGS) entry which is preliminary data.</text>
</comment>
<dbReference type="Proteomes" id="UP000053577">
    <property type="component" value="Unassembled WGS sequence"/>
</dbReference>
<feature type="domain" description="FdhE central" evidence="1">
    <location>
        <begin position="174"/>
        <end position="209"/>
    </location>
</feature>
<dbReference type="AlphaFoldDB" id="A0A0V8M3L4"/>
<sequence>MNTNRLERINSEIERYRAAQPELETILALYQKVFAIQESASSQEEPAPLISEEDAIAKLASGEYILKGIPLSPPAELFHQTGLKLGRTFTQTAGDKFPAPALLKLIESHPEGLSGFISALLADNLDYLAEFTQKTSFNPETLLFFVTNLVSPFLVAQAKYYQPQVDLLGWDKNTCPVCGSSPRYSRLDKDTGARRLFCSLCHTQWNYRRIKCAYCTNANTEKLRHFYSAVFPYQRADVCEKCKSYIKTTDERRLGRECLPEVEDAVSIHLDNIAQNEGYQPG</sequence>
<dbReference type="InterPro" id="IPR056797">
    <property type="entry name" value="FdhE_central"/>
</dbReference>
<protein>
    <submittedName>
        <fullName evidence="2">Formate dehydrogenase</fullName>
    </submittedName>
</protein>
<dbReference type="InterPro" id="IPR006452">
    <property type="entry name" value="Formate_DH_accessory"/>
</dbReference>
<evidence type="ECO:0000259" key="1">
    <source>
        <dbReference type="Pfam" id="PF24859"/>
    </source>
</evidence>
<dbReference type="PATRIC" id="fig|61435.5.peg.569"/>
<evidence type="ECO:0000313" key="2">
    <source>
        <dbReference type="EMBL" id="KSV18375.1"/>
    </source>
</evidence>
<dbReference type="PANTHER" id="PTHR37689">
    <property type="entry name" value="PROTEIN FDHE"/>
    <property type="match status" value="1"/>
</dbReference>
<evidence type="ECO:0000313" key="3">
    <source>
        <dbReference type="Proteomes" id="UP000053577"/>
    </source>
</evidence>
<dbReference type="Gene3D" id="3.90.1670.10">
    <property type="entry name" value="FdhE-like domain"/>
    <property type="match status" value="1"/>
</dbReference>